<gene>
    <name evidence="8" type="primary">wzxC</name>
    <name evidence="8" type="ORF">AW11_02192</name>
</gene>
<dbReference type="PATRIC" id="fig|1454004.3.peg.2269"/>
<evidence type="ECO:0000256" key="2">
    <source>
        <dbReference type="ARBA" id="ARBA00007430"/>
    </source>
</evidence>
<feature type="transmembrane region" description="Helical" evidence="7">
    <location>
        <begin position="192"/>
        <end position="211"/>
    </location>
</feature>
<feature type="transmembrane region" description="Helical" evidence="7">
    <location>
        <begin position="62"/>
        <end position="81"/>
    </location>
</feature>
<evidence type="ECO:0000313" key="8">
    <source>
        <dbReference type="EMBL" id="EXI88305.1"/>
    </source>
</evidence>
<dbReference type="AlphaFoldDB" id="A0A011QGV4"/>
<dbReference type="STRING" id="1454004.AW11_02192"/>
<keyword evidence="6 7" id="KW-0472">Membrane</keyword>
<evidence type="ECO:0000256" key="4">
    <source>
        <dbReference type="ARBA" id="ARBA00022692"/>
    </source>
</evidence>
<evidence type="ECO:0000256" key="3">
    <source>
        <dbReference type="ARBA" id="ARBA00022475"/>
    </source>
</evidence>
<evidence type="ECO:0000313" key="9">
    <source>
        <dbReference type="Proteomes" id="UP000022141"/>
    </source>
</evidence>
<feature type="transmembrane region" description="Helical" evidence="7">
    <location>
        <begin position="304"/>
        <end position="331"/>
    </location>
</feature>
<feature type="transmembrane region" description="Helical" evidence="7">
    <location>
        <begin position="136"/>
        <end position="156"/>
    </location>
</feature>
<protein>
    <submittedName>
        <fullName evidence="8">Lipopolysaccharide biosynthesis protein WzxC</fullName>
    </submittedName>
</protein>
<comment type="similarity">
    <text evidence="2">Belongs to the polysaccharide synthase family.</text>
</comment>
<dbReference type="InterPro" id="IPR050833">
    <property type="entry name" value="Poly_Biosynth_Transport"/>
</dbReference>
<dbReference type="CDD" id="cd13127">
    <property type="entry name" value="MATE_tuaB_like"/>
    <property type="match status" value="1"/>
</dbReference>
<reference evidence="8" key="1">
    <citation type="submission" date="2014-02" db="EMBL/GenBank/DDBJ databases">
        <title>Expanding our view of genomic diversity in Candidatus Accumulibacter clades.</title>
        <authorList>
            <person name="Skennerton C.T."/>
            <person name="Barr J.J."/>
            <person name="Slater F.R."/>
            <person name="Bond P.L."/>
            <person name="Tyson G.W."/>
        </authorList>
    </citation>
    <scope>NUCLEOTIDE SEQUENCE [LARGE SCALE GENOMIC DNA]</scope>
</reference>
<feature type="transmembrane region" description="Helical" evidence="7">
    <location>
        <begin position="165"/>
        <end position="186"/>
    </location>
</feature>
<dbReference type="GO" id="GO:0005886">
    <property type="term" value="C:plasma membrane"/>
    <property type="evidence" value="ECO:0007669"/>
    <property type="project" value="UniProtKB-SubCell"/>
</dbReference>
<accession>A0A011QGV4</accession>
<comment type="subcellular location">
    <subcellularLocation>
        <location evidence="1">Cell membrane</location>
        <topology evidence="1">Multi-pass membrane protein</topology>
    </subcellularLocation>
</comment>
<sequence>MRHGECADGDQGVERGSLTVAGVVLSSVRRSLAFSLADSYVGVALQLASTLLISRLLTPTEIGIFAVAAVLAALASTFRDFGVAEYLIQEKNLTDDKIRSAFAANIAVSWLMAGALFASSGAVADFYRQAGIADVMRIQAINFVLIPFGAVTMAYFRRQLNYRPIFIAGLLANITSFIVAVGAALAGLSYMSLAWSGLAGVIVSVAVSIVMRPRDFPAWPAFKGMRDVIHFGKHASGIYLLGQVGKNAPEAVIGRALDMAGAAFYSRANGLMEIFNRLFMRSIMQVCLPYFSQAAREQQGTSTVYLRVATLLTGIGWPFMLYVGIVAYSAVRLLYGPQWTESVPLAQILCVAAILELPYLLASEVMMAEGRVDQSSRLQIPLQGLRLLGLLLVFPFGLTGLCYGLVAAALGGAIVSHHFLHRIIGLRFAAMISACLPSVLVTLIAVTPVALAAIAVGQNEENFVVFFAAGSVATPIAWLAALRVLRHPFWLEVCKLFGQARVLLRAGR</sequence>
<evidence type="ECO:0000256" key="1">
    <source>
        <dbReference type="ARBA" id="ARBA00004651"/>
    </source>
</evidence>
<evidence type="ECO:0000256" key="5">
    <source>
        <dbReference type="ARBA" id="ARBA00022989"/>
    </source>
</evidence>
<feature type="transmembrane region" description="Helical" evidence="7">
    <location>
        <begin position="428"/>
        <end position="457"/>
    </location>
</feature>
<keyword evidence="9" id="KW-1185">Reference proteome</keyword>
<keyword evidence="3" id="KW-1003">Cell membrane</keyword>
<feature type="transmembrane region" description="Helical" evidence="7">
    <location>
        <begin position="343"/>
        <end position="361"/>
    </location>
</feature>
<comment type="caution">
    <text evidence="8">The sequence shown here is derived from an EMBL/GenBank/DDBJ whole genome shotgun (WGS) entry which is preliminary data.</text>
</comment>
<dbReference type="eggNOG" id="COG2244">
    <property type="taxonomic scope" value="Bacteria"/>
</dbReference>
<feature type="transmembrane region" description="Helical" evidence="7">
    <location>
        <begin position="463"/>
        <end position="485"/>
    </location>
</feature>
<evidence type="ECO:0000256" key="7">
    <source>
        <dbReference type="SAM" id="Phobius"/>
    </source>
</evidence>
<dbReference type="PANTHER" id="PTHR30250:SF10">
    <property type="entry name" value="LIPOPOLYSACCHARIDE BIOSYNTHESIS PROTEIN WZXC"/>
    <property type="match status" value="1"/>
</dbReference>
<evidence type="ECO:0000256" key="6">
    <source>
        <dbReference type="ARBA" id="ARBA00023136"/>
    </source>
</evidence>
<feature type="transmembrane region" description="Helical" evidence="7">
    <location>
        <begin position="387"/>
        <end position="416"/>
    </location>
</feature>
<dbReference type="Pfam" id="PF13440">
    <property type="entry name" value="Polysacc_synt_3"/>
    <property type="match status" value="1"/>
</dbReference>
<proteinExistence type="inferred from homology"/>
<keyword evidence="5 7" id="KW-1133">Transmembrane helix</keyword>
<organism evidence="8 9">
    <name type="scientific">Accumulibacter regalis</name>
    <dbReference type="NCBI Taxonomy" id="522306"/>
    <lineage>
        <taxon>Bacteria</taxon>
        <taxon>Pseudomonadati</taxon>
        <taxon>Pseudomonadota</taxon>
        <taxon>Betaproteobacteria</taxon>
        <taxon>Candidatus Accumulibacter</taxon>
    </lineage>
</organism>
<keyword evidence="4 7" id="KW-0812">Transmembrane</keyword>
<feature type="transmembrane region" description="Helical" evidence="7">
    <location>
        <begin position="102"/>
        <end position="124"/>
    </location>
</feature>
<name>A0A011QGV4_ACCRE</name>
<dbReference type="PANTHER" id="PTHR30250">
    <property type="entry name" value="PST FAMILY PREDICTED COLANIC ACID TRANSPORTER"/>
    <property type="match status" value="1"/>
</dbReference>
<dbReference type="EMBL" id="JEMY01000027">
    <property type="protein sequence ID" value="EXI88305.1"/>
    <property type="molecule type" value="Genomic_DNA"/>
</dbReference>
<dbReference type="Proteomes" id="UP000022141">
    <property type="component" value="Unassembled WGS sequence"/>
</dbReference>